<evidence type="ECO:0000256" key="3">
    <source>
        <dbReference type="ARBA" id="ARBA00022833"/>
    </source>
</evidence>
<dbReference type="GO" id="GO:0010571">
    <property type="term" value="P:positive regulation of nuclear cell cycle DNA replication"/>
    <property type="evidence" value="ECO:0007669"/>
    <property type="project" value="TreeGrafter"/>
</dbReference>
<keyword evidence="3" id="KW-0862">Zinc</keyword>
<dbReference type="InterPro" id="IPR038545">
    <property type="entry name" value="Znf_DBF_sf"/>
</dbReference>
<dbReference type="InterPro" id="IPR051590">
    <property type="entry name" value="Replication_Regulatory_Kinase"/>
</dbReference>
<evidence type="ECO:0000256" key="4">
    <source>
        <dbReference type="PROSITE-ProRule" id="PRU00600"/>
    </source>
</evidence>
<evidence type="ECO:0000256" key="5">
    <source>
        <dbReference type="SAM" id="MobiDB-lite"/>
    </source>
</evidence>
<accession>K0KG51</accession>
<dbReference type="PROSITE" id="PS51265">
    <property type="entry name" value="ZF_DBF4"/>
    <property type="match status" value="1"/>
</dbReference>
<dbReference type="GO" id="GO:0043539">
    <property type="term" value="F:protein serine/threonine kinase activator activity"/>
    <property type="evidence" value="ECO:0007669"/>
    <property type="project" value="TreeGrafter"/>
</dbReference>
<dbReference type="Gene3D" id="6.10.250.3410">
    <property type="entry name" value="DBF zinc finger"/>
    <property type="match status" value="1"/>
</dbReference>
<dbReference type="EMBL" id="CAIF01000108">
    <property type="protein sequence ID" value="CCH44135.1"/>
    <property type="molecule type" value="Genomic_DNA"/>
</dbReference>
<dbReference type="GO" id="GO:0008270">
    <property type="term" value="F:zinc ion binding"/>
    <property type="evidence" value="ECO:0007669"/>
    <property type="project" value="UniProtKB-KW"/>
</dbReference>
<feature type="compositionally biased region" description="Low complexity" evidence="5">
    <location>
        <begin position="23"/>
        <end position="34"/>
    </location>
</feature>
<proteinExistence type="predicted"/>
<name>K0KG51_WICCF</name>
<reference evidence="7 8" key="1">
    <citation type="journal article" date="2012" name="Eukaryot. Cell">
        <title>Draft genome sequence of Wickerhamomyces ciferrii NRRL Y-1031 F-60-10.</title>
        <authorList>
            <person name="Schneider J."/>
            <person name="Andrea H."/>
            <person name="Blom J."/>
            <person name="Jaenicke S."/>
            <person name="Ruckert C."/>
            <person name="Schorsch C."/>
            <person name="Szczepanowski R."/>
            <person name="Farwick M."/>
            <person name="Goesmann A."/>
            <person name="Puhler A."/>
            <person name="Schaffer S."/>
            <person name="Tauch A."/>
            <person name="Kohler T."/>
            <person name="Brinkrolf K."/>
        </authorList>
    </citation>
    <scope>NUCLEOTIDE SEQUENCE [LARGE SCALE GENOMIC DNA]</scope>
    <source>
        <strain evidence="8">ATCC 14091 / BCRC 22168 / CBS 111 / JCM 3599 / NBRC 0793 / NRRL Y-1031 F-60-10</strain>
    </source>
</reference>
<evidence type="ECO:0000313" key="7">
    <source>
        <dbReference type="EMBL" id="CCH44135.1"/>
    </source>
</evidence>
<feature type="region of interest" description="Disordered" evidence="5">
    <location>
        <begin position="1"/>
        <end position="43"/>
    </location>
</feature>
<dbReference type="Gene3D" id="3.40.50.10190">
    <property type="entry name" value="BRCT domain"/>
    <property type="match status" value="1"/>
</dbReference>
<dbReference type="PANTHER" id="PTHR15375:SF26">
    <property type="entry name" value="PROTEIN CHIFFON"/>
    <property type="match status" value="1"/>
</dbReference>
<evidence type="ECO:0000256" key="1">
    <source>
        <dbReference type="ARBA" id="ARBA00022723"/>
    </source>
</evidence>
<evidence type="ECO:0000259" key="6">
    <source>
        <dbReference type="PROSITE" id="PS51265"/>
    </source>
</evidence>
<keyword evidence="8" id="KW-1185">Reference proteome</keyword>
<comment type="caution">
    <text evidence="7">The sequence shown here is derived from an EMBL/GenBank/DDBJ whole genome shotgun (WGS) entry which is preliminary data.</text>
</comment>
<feature type="domain" description="DBF4-type" evidence="6">
    <location>
        <begin position="393"/>
        <end position="442"/>
    </location>
</feature>
<dbReference type="STRING" id="1206466.K0KG51"/>
<sequence>MEHTRQALKDIGTNSPSVKRQKLNNNSSHQNQNQHQHKHERQAITESLKEWRKSWLAAMREAVIYFDSNDLASTDYSSIKKREKEKAMKLFTQVGATIQKFYDNKVTIVVSRRDKSDLPQNMLQDTRLKIWNYEKVFRFLKNLGEIPSPVQPKTQNKHLSSLLHDEKLYGPNDRDPSAKRDDFNYFKNQYFFVYDLRQVTRPIAVREWKNKDPKKPYPHLYASSYGRSPFIPDPADSTLPKKIQRRKIRDEQNRRYRDKLRVIYNEAEGRVFGDPFSDFSEGESDSTLYDRENVDTMPPPAKLEQQGVPDLTRQASLISNKFMEVTKRDNYEIQASGYNGSTNVSQQSTEVQTKNGLAPTGSSVASKQVNSLTKKLIFKKQQKANIEQAQRSKQKVPGYCENCRVHFDDFDEHIKCNKHRSFAIEDSNFSDIDNLIGKLNDNIAFKT</sequence>
<gene>
    <name evidence="7" type="ORF">BN7_3693</name>
</gene>
<dbReference type="InterPro" id="IPR036420">
    <property type="entry name" value="BRCT_dom_sf"/>
</dbReference>
<evidence type="ECO:0000256" key="2">
    <source>
        <dbReference type="ARBA" id="ARBA00022771"/>
    </source>
</evidence>
<organism evidence="7 8">
    <name type="scientific">Wickerhamomyces ciferrii (strain ATCC 14091 / BCRC 22168 / CBS 111 / JCM 3599 / NBRC 0793 / NRRL Y-1031 F-60-10)</name>
    <name type="common">Yeast</name>
    <name type="synonym">Pichia ciferrii</name>
    <dbReference type="NCBI Taxonomy" id="1206466"/>
    <lineage>
        <taxon>Eukaryota</taxon>
        <taxon>Fungi</taxon>
        <taxon>Dikarya</taxon>
        <taxon>Ascomycota</taxon>
        <taxon>Saccharomycotina</taxon>
        <taxon>Saccharomycetes</taxon>
        <taxon>Phaffomycetales</taxon>
        <taxon>Wickerhamomycetaceae</taxon>
        <taxon>Wickerhamomyces</taxon>
    </lineage>
</organism>
<dbReference type="Proteomes" id="UP000009328">
    <property type="component" value="Unassembled WGS sequence"/>
</dbReference>
<evidence type="ECO:0000313" key="8">
    <source>
        <dbReference type="Proteomes" id="UP000009328"/>
    </source>
</evidence>
<dbReference type="FunFam" id="6.10.250.3410:FF:000001">
    <property type="entry name" value="Protein DBF4 homolog A"/>
    <property type="match status" value="1"/>
</dbReference>
<dbReference type="AlphaFoldDB" id="K0KG51"/>
<dbReference type="PANTHER" id="PTHR15375">
    <property type="entry name" value="ACTIVATOR OF S-PHASE KINASE-RELATED"/>
    <property type="match status" value="1"/>
</dbReference>
<dbReference type="eggNOG" id="KOG4139">
    <property type="taxonomic scope" value="Eukaryota"/>
</dbReference>
<dbReference type="Pfam" id="PF07535">
    <property type="entry name" value="zf-DBF"/>
    <property type="match status" value="1"/>
</dbReference>
<keyword evidence="2 4" id="KW-0863">Zinc-finger</keyword>
<dbReference type="GO" id="GO:0003676">
    <property type="term" value="F:nucleic acid binding"/>
    <property type="evidence" value="ECO:0007669"/>
    <property type="project" value="InterPro"/>
</dbReference>
<dbReference type="InParanoid" id="K0KG51"/>
<dbReference type="GO" id="GO:0031431">
    <property type="term" value="C:Dbf4-dependent protein kinase complex"/>
    <property type="evidence" value="ECO:0007669"/>
    <property type="project" value="TreeGrafter"/>
</dbReference>
<dbReference type="SMART" id="SM00586">
    <property type="entry name" value="ZnF_DBF"/>
    <property type="match status" value="1"/>
</dbReference>
<keyword evidence="1" id="KW-0479">Metal-binding</keyword>
<protein>
    <submittedName>
        <fullName evidence="7">Hsk1-interacting molecule 1</fullName>
    </submittedName>
</protein>
<dbReference type="GO" id="GO:1901987">
    <property type="term" value="P:regulation of cell cycle phase transition"/>
    <property type="evidence" value="ECO:0007669"/>
    <property type="project" value="TreeGrafter"/>
</dbReference>
<dbReference type="Pfam" id="PF22437">
    <property type="entry name" value="DBF4_BRCT"/>
    <property type="match status" value="1"/>
</dbReference>
<dbReference type="HOGENOM" id="CLU_023948_0_0_1"/>
<dbReference type="InterPro" id="IPR013939">
    <property type="entry name" value="Regulatory_Dfp1/Him1"/>
</dbReference>
<dbReference type="FunCoup" id="K0KG51">
    <property type="interactions" value="189"/>
</dbReference>
<dbReference type="InterPro" id="IPR006572">
    <property type="entry name" value="Znf_DBF"/>
</dbReference>
<dbReference type="Pfam" id="PF08630">
    <property type="entry name" value="Dfp1_Him1_M"/>
    <property type="match status" value="1"/>
</dbReference>
<dbReference type="InterPro" id="IPR055116">
    <property type="entry name" value="DBF4_BRCT"/>
</dbReference>